<protein>
    <recommendedName>
        <fullName evidence="4">Transmembrane protein</fullName>
    </recommendedName>
</protein>
<proteinExistence type="predicted"/>
<dbReference type="Proteomes" id="UP000198992">
    <property type="component" value="Unassembled WGS sequence"/>
</dbReference>
<keyword evidence="1" id="KW-0472">Membrane</keyword>
<sequence length="285" mass="29235">MIDTVVVQPASDAGEPSVSGVSWGAVTAGSVVSCALTLVLLAFGVGFGLSVVSPWTGAGVSTTTFRIGTGLYLIVIAMLSSSIGGYIAGRLRSRWIGIHTDEVYFRDTAHGFIAWALASVIGAILLATPATSLIGGGLGAAGQGAASSANRSGPMDGYVDTLLRPNTPSAQAPANDSRGEMLRLFTSSFQAGGEMKPTDREYVSKVVAARTGLGQAEADNRVNDVVTQIKADTDAARKATAQLAFWLTASLLLGAFCASLAATEDGGLRDGTWGSHSRLKPAPRT</sequence>
<keyword evidence="1" id="KW-1133">Transmembrane helix</keyword>
<dbReference type="RefSeq" id="WP_092126139.1">
    <property type="nucleotide sequence ID" value="NZ_FNTH01000001.1"/>
</dbReference>
<feature type="transmembrane region" description="Helical" evidence="1">
    <location>
        <begin position="70"/>
        <end position="89"/>
    </location>
</feature>
<reference evidence="2 3" key="1">
    <citation type="submission" date="2016-10" db="EMBL/GenBank/DDBJ databases">
        <authorList>
            <person name="de Groot N.N."/>
        </authorList>
    </citation>
    <scope>NUCLEOTIDE SEQUENCE [LARGE SCALE GENOMIC DNA]</scope>
    <source>
        <strain evidence="2 3">MT12</strain>
    </source>
</reference>
<organism evidence="2 3">
    <name type="scientific">Bradyrhizobium erythrophlei</name>
    <dbReference type="NCBI Taxonomy" id="1437360"/>
    <lineage>
        <taxon>Bacteria</taxon>
        <taxon>Pseudomonadati</taxon>
        <taxon>Pseudomonadota</taxon>
        <taxon>Alphaproteobacteria</taxon>
        <taxon>Hyphomicrobiales</taxon>
        <taxon>Nitrobacteraceae</taxon>
        <taxon>Bradyrhizobium</taxon>
    </lineage>
</organism>
<dbReference type="OrthoDB" id="7032238at2"/>
<feature type="transmembrane region" description="Helical" evidence="1">
    <location>
        <begin position="20"/>
        <end position="49"/>
    </location>
</feature>
<evidence type="ECO:0008006" key="4">
    <source>
        <dbReference type="Google" id="ProtNLM"/>
    </source>
</evidence>
<evidence type="ECO:0000313" key="2">
    <source>
        <dbReference type="EMBL" id="SED16313.1"/>
    </source>
</evidence>
<evidence type="ECO:0000313" key="3">
    <source>
        <dbReference type="Proteomes" id="UP000198992"/>
    </source>
</evidence>
<dbReference type="EMBL" id="FNTH01000001">
    <property type="protein sequence ID" value="SED16313.1"/>
    <property type="molecule type" value="Genomic_DNA"/>
</dbReference>
<gene>
    <name evidence="2" type="ORF">SAMN05444164_3913</name>
</gene>
<keyword evidence="1" id="KW-0812">Transmembrane</keyword>
<feature type="transmembrane region" description="Helical" evidence="1">
    <location>
        <begin position="109"/>
        <end position="128"/>
    </location>
</feature>
<name>A0A1H4YEL8_9BRAD</name>
<evidence type="ECO:0000256" key="1">
    <source>
        <dbReference type="SAM" id="Phobius"/>
    </source>
</evidence>
<accession>A0A1H4YEL8</accession>
<dbReference type="AlphaFoldDB" id="A0A1H4YEL8"/>